<feature type="binding site" evidence="3">
    <location>
        <position position="83"/>
    </location>
    <ligand>
        <name>a divalent metal cation</name>
        <dbReference type="ChEBI" id="CHEBI:60240"/>
    </ligand>
</feature>
<organism evidence="4 5">
    <name type="scientific">Primorskyibacter sedentarius</name>
    <dbReference type="NCBI Taxonomy" id="745311"/>
    <lineage>
        <taxon>Bacteria</taxon>
        <taxon>Pseudomonadati</taxon>
        <taxon>Pseudomonadota</taxon>
        <taxon>Alphaproteobacteria</taxon>
        <taxon>Rhodobacterales</taxon>
        <taxon>Roseobacteraceae</taxon>
        <taxon>Primorskyibacter</taxon>
    </lineage>
</organism>
<name>A0A4R3JDD0_9RHOB</name>
<dbReference type="AlphaFoldDB" id="A0A4R3JDD0"/>
<dbReference type="EMBL" id="SLZU01000007">
    <property type="protein sequence ID" value="TCS63196.1"/>
    <property type="molecule type" value="Genomic_DNA"/>
</dbReference>
<sequence length="204" mass="23097">MHVLCAIRQCVPVAPGLAVRHRSCGLEREKGSRMISPEYVLTMARYNAWQNRQLRGALERMTDASLRLDRGAFFRSIFETVNHLLWADQIWMARLDGGTAPKGGIPESHKFQPTLAAWSAERFRTDGRILGWAEALTEEELKGDLKWYSQVQKAEQTKPKALCIVHLFNHQTHHRGQVHAMVTAAKETAPTSDLPFMPANGPWL</sequence>
<dbReference type="PANTHER" id="PTHR37302">
    <property type="entry name" value="SLR1116 PROTEIN"/>
    <property type="match status" value="1"/>
</dbReference>
<comment type="similarity">
    <text evidence="1">Belongs to the DinB family.</text>
</comment>
<reference evidence="4 5" key="1">
    <citation type="submission" date="2019-03" db="EMBL/GenBank/DDBJ databases">
        <title>Genomic Encyclopedia of Type Strains, Phase IV (KMG-IV): sequencing the most valuable type-strain genomes for metagenomic binning, comparative biology and taxonomic classification.</title>
        <authorList>
            <person name="Goeker M."/>
        </authorList>
    </citation>
    <scope>NUCLEOTIDE SEQUENCE [LARGE SCALE GENOMIC DNA]</scope>
    <source>
        <strain evidence="4 5">DSM 104836</strain>
    </source>
</reference>
<comment type="caution">
    <text evidence="4">The sequence shown here is derived from an EMBL/GenBank/DDBJ whole genome shotgun (WGS) entry which is preliminary data.</text>
</comment>
<evidence type="ECO:0000256" key="3">
    <source>
        <dbReference type="PIRSR" id="PIRSR607837-1"/>
    </source>
</evidence>
<dbReference type="InterPro" id="IPR034660">
    <property type="entry name" value="DinB/YfiT-like"/>
</dbReference>
<dbReference type="SUPFAM" id="SSF109854">
    <property type="entry name" value="DinB/YfiT-like putative metalloenzymes"/>
    <property type="match status" value="1"/>
</dbReference>
<evidence type="ECO:0000256" key="2">
    <source>
        <dbReference type="ARBA" id="ARBA00022723"/>
    </source>
</evidence>
<protein>
    <submittedName>
        <fullName evidence="4">Putative damage-inducible protein DinB</fullName>
    </submittedName>
</protein>
<keyword evidence="5" id="KW-1185">Reference proteome</keyword>
<dbReference type="Pfam" id="PF05163">
    <property type="entry name" value="DinB"/>
    <property type="match status" value="1"/>
</dbReference>
<accession>A0A4R3JDD0</accession>
<dbReference type="Gene3D" id="1.20.120.450">
    <property type="entry name" value="dinb family like domain"/>
    <property type="match status" value="1"/>
</dbReference>
<keyword evidence="2 3" id="KW-0479">Metal-binding</keyword>
<dbReference type="GO" id="GO:0046872">
    <property type="term" value="F:metal ion binding"/>
    <property type="evidence" value="ECO:0007669"/>
    <property type="project" value="UniProtKB-KW"/>
</dbReference>
<evidence type="ECO:0000313" key="5">
    <source>
        <dbReference type="Proteomes" id="UP000295696"/>
    </source>
</evidence>
<dbReference type="InterPro" id="IPR007837">
    <property type="entry name" value="DinB"/>
</dbReference>
<feature type="binding site" evidence="3">
    <location>
        <position position="174"/>
    </location>
    <ligand>
        <name>a divalent metal cation</name>
        <dbReference type="ChEBI" id="CHEBI:60240"/>
    </ligand>
</feature>
<gene>
    <name evidence="4" type="ORF">EDD52_10728</name>
</gene>
<proteinExistence type="inferred from homology"/>
<feature type="binding site" evidence="3">
    <location>
        <position position="170"/>
    </location>
    <ligand>
        <name>a divalent metal cation</name>
        <dbReference type="ChEBI" id="CHEBI:60240"/>
    </ligand>
</feature>
<dbReference type="Proteomes" id="UP000295696">
    <property type="component" value="Unassembled WGS sequence"/>
</dbReference>
<evidence type="ECO:0000256" key="1">
    <source>
        <dbReference type="ARBA" id="ARBA00008635"/>
    </source>
</evidence>
<dbReference type="PANTHER" id="PTHR37302:SF1">
    <property type="entry name" value="PROTEIN DINB"/>
    <property type="match status" value="1"/>
</dbReference>
<evidence type="ECO:0000313" key="4">
    <source>
        <dbReference type="EMBL" id="TCS63196.1"/>
    </source>
</evidence>